<reference evidence="2" key="1">
    <citation type="submission" date="2022-11" db="UniProtKB">
        <authorList>
            <consortium name="WormBaseParasite"/>
        </authorList>
    </citation>
    <scope>IDENTIFICATION</scope>
</reference>
<proteinExistence type="predicted"/>
<accession>A0AC35F3E4</accession>
<sequence>MNDKRLLNKNPDAYFEEDIRLLYDKSLIDTFANEYNAIYICADSIQIVLTQSDCRGSQLSIGTQFLIKFERSCAIGEIYRIEDDSDGDEHFQIIYLRVIKKETSHPEWNGNIQIFKVRIYLIHYNTAVYKKILSCFRSRLLKKAQDESQKHNGGFQALRTLINGSRNRNVSSVIYSEEDDSIPILQKAINDAFQERKTFIFCTPSADRLHEFAIICNNDSEMSKQTIVFPSGMFCSEKWMSLENIKVHCTNYNMTNNWDITKIEHELQFRGQDASKIMKDVYPRVIMGTPNSLILVMQGLESHYCIFRDRLPYRIIFDQSEQIPDVFALTILSSFPTIQQIDIFHQKEIAPIKYETNSGSLASLAKQ</sequence>
<dbReference type="Proteomes" id="UP000887580">
    <property type="component" value="Unplaced"/>
</dbReference>
<organism evidence="1 2">
    <name type="scientific">Panagrolaimus sp. PS1159</name>
    <dbReference type="NCBI Taxonomy" id="55785"/>
    <lineage>
        <taxon>Eukaryota</taxon>
        <taxon>Metazoa</taxon>
        <taxon>Ecdysozoa</taxon>
        <taxon>Nematoda</taxon>
        <taxon>Chromadorea</taxon>
        <taxon>Rhabditida</taxon>
        <taxon>Tylenchina</taxon>
        <taxon>Panagrolaimomorpha</taxon>
        <taxon>Panagrolaimoidea</taxon>
        <taxon>Panagrolaimidae</taxon>
        <taxon>Panagrolaimus</taxon>
    </lineage>
</organism>
<protein>
    <submittedName>
        <fullName evidence="2">Uncharacterized protein</fullName>
    </submittedName>
</protein>
<dbReference type="WBParaSite" id="PS1159_v2.g13478.t1">
    <property type="protein sequence ID" value="PS1159_v2.g13478.t1"/>
    <property type="gene ID" value="PS1159_v2.g13478"/>
</dbReference>
<name>A0AC35F3E4_9BILA</name>
<evidence type="ECO:0000313" key="2">
    <source>
        <dbReference type="WBParaSite" id="PS1159_v2.g13478.t1"/>
    </source>
</evidence>
<evidence type="ECO:0000313" key="1">
    <source>
        <dbReference type="Proteomes" id="UP000887580"/>
    </source>
</evidence>